<accession>A0A917JDP2</accession>
<dbReference type="SUPFAM" id="SSF51658">
    <property type="entry name" value="Xylose isomerase-like"/>
    <property type="match status" value="1"/>
</dbReference>
<evidence type="ECO:0000259" key="1">
    <source>
        <dbReference type="Pfam" id="PF01261"/>
    </source>
</evidence>
<dbReference type="PANTHER" id="PTHR12110:SF53">
    <property type="entry name" value="BLR5974 PROTEIN"/>
    <property type="match status" value="1"/>
</dbReference>
<evidence type="ECO:0000313" key="2">
    <source>
        <dbReference type="EMBL" id="GGI65335.1"/>
    </source>
</evidence>
<dbReference type="InterPro" id="IPR013022">
    <property type="entry name" value="Xyl_isomerase-like_TIM-brl"/>
</dbReference>
<proteinExistence type="predicted"/>
<dbReference type="PANTHER" id="PTHR12110">
    <property type="entry name" value="HYDROXYPYRUVATE ISOMERASE"/>
    <property type="match status" value="1"/>
</dbReference>
<dbReference type="EMBL" id="BMDT01000003">
    <property type="protein sequence ID" value="GGI65335.1"/>
    <property type="molecule type" value="Genomic_DNA"/>
</dbReference>
<protein>
    <submittedName>
        <fullName evidence="2">Sugar phosphate isomerase</fullName>
    </submittedName>
</protein>
<dbReference type="InterPro" id="IPR050312">
    <property type="entry name" value="IolE/XylAMocC-like"/>
</dbReference>
<dbReference type="Pfam" id="PF01261">
    <property type="entry name" value="AP_endonuc_2"/>
    <property type="match status" value="1"/>
</dbReference>
<keyword evidence="3" id="KW-1185">Reference proteome</keyword>
<dbReference type="GO" id="GO:0016853">
    <property type="term" value="F:isomerase activity"/>
    <property type="evidence" value="ECO:0007669"/>
    <property type="project" value="UniProtKB-KW"/>
</dbReference>
<evidence type="ECO:0000313" key="3">
    <source>
        <dbReference type="Proteomes" id="UP000622610"/>
    </source>
</evidence>
<dbReference type="Proteomes" id="UP000622610">
    <property type="component" value="Unassembled WGS sequence"/>
</dbReference>
<dbReference type="AlphaFoldDB" id="A0A917JDP2"/>
<gene>
    <name evidence="2" type="ORF">GCM10011482_09890</name>
</gene>
<feature type="domain" description="Xylose isomerase-like TIM barrel" evidence="1">
    <location>
        <begin position="26"/>
        <end position="272"/>
    </location>
</feature>
<reference evidence="2" key="2">
    <citation type="submission" date="2020-09" db="EMBL/GenBank/DDBJ databases">
        <authorList>
            <person name="Sun Q."/>
            <person name="Sedlacek I."/>
        </authorList>
    </citation>
    <scope>NUCLEOTIDE SEQUENCE</scope>
    <source>
        <strain evidence="2">CCM 8433</strain>
    </source>
</reference>
<name>A0A917JDP2_9ENTE</name>
<sequence>MTKLACSTYSFQQLINLGELTQFQTLAKAQELGFDAIEIVGLEPAEGQKEEVYVQELKAELDRLNFPITSFTFSADLLNGSDGDSVAEVNRIKKMIDYAAILGAPRVRHDATWGAAGKTFEQVLPELAVLCREIASYGESKGIQTTVENHGFFAQDSLRMEALYAAVNHPNFKLLVDMGNFLCVDESSVDAVSRLARVAGYVHLKDFHVKSGNQPNPGTGFFQSRAGNYLRGAIVGHGEVPVAQCLTILKNQGYTGDFAIEFEGIEDNIKGLEISLENARNYLSAR</sequence>
<reference evidence="2" key="1">
    <citation type="journal article" date="2014" name="Int. J. Syst. Evol. Microbiol.">
        <title>Complete genome sequence of Corynebacterium casei LMG S-19264T (=DSM 44701T), isolated from a smear-ripened cheese.</title>
        <authorList>
            <consortium name="US DOE Joint Genome Institute (JGI-PGF)"/>
            <person name="Walter F."/>
            <person name="Albersmeier A."/>
            <person name="Kalinowski J."/>
            <person name="Ruckert C."/>
        </authorList>
    </citation>
    <scope>NUCLEOTIDE SEQUENCE</scope>
    <source>
        <strain evidence="2">CCM 8433</strain>
    </source>
</reference>
<organism evidence="2 3">
    <name type="scientific">Enterococcus alcedinis</name>
    <dbReference type="NCBI Taxonomy" id="1274384"/>
    <lineage>
        <taxon>Bacteria</taxon>
        <taxon>Bacillati</taxon>
        <taxon>Bacillota</taxon>
        <taxon>Bacilli</taxon>
        <taxon>Lactobacillales</taxon>
        <taxon>Enterococcaceae</taxon>
        <taxon>Enterococcus</taxon>
    </lineage>
</organism>
<dbReference type="Gene3D" id="3.20.20.150">
    <property type="entry name" value="Divalent-metal-dependent TIM barrel enzymes"/>
    <property type="match status" value="1"/>
</dbReference>
<keyword evidence="2" id="KW-0413">Isomerase</keyword>
<dbReference type="RefSeq" id="WP_188367173.1">
    <property type="nucleotide sequence ID" value="NZ_BMDT01000003.1"/>
</dbReference>
<dbReference type="InterPro" id="IPR036237">
    <property type="entry name" value="Xyl_isomerase-like_sf"/>
</dbReference>
<comment type="caution">
    <text evidence="2">The sequence shown here is derived from an EMBL/GenBank/DDBJ whole genome shotgun (WGS) entry which is preliminary data.</text>
</comment>